<dbReference type="InterPro" id="IPR051532">
    <property type="entry name" value="Ester_Hydrolysis_Enzymes"/>
</dbReference>
<feature type="chain" id="PRO_5022215634" evidence="1">
    <location>
        <begin position="21"/>
        <end position="206"/>
    </location>
</feature>
<evidence type="ECO:0000313" key="4">
    <source>
        <dbReference type="Proteomes" id="UP000315648"/>
    </source>
</evidence>
<dbReference type="SUPFAM" id="SSF52266">
    <property type="entry name" value="SGNH hydrolase"/>
    <property type="match status" value="1"/>
</dbReference>
<keyword evidence="1" id="KW-0732">Signal</keyword>
<dbReference type="AlphaFoldDB" id="A0A556QK05"/>
<dbReference type="OrthoDB" id="9777593at2"/>
<dbReference type="EMBL" id="VMBG01000002">
    <property type="protein sequence ID" value="TSJ76959.1"/>
    <property type="molecule type" value="Genomic_DNA"/>
</dbReference>
<keyword evidence="4" id="KW-1185">Reference proteome</keyword>
<dbReference type="InterPro" id="IPR036514">
    <property type="entry name" value="SGNH_hydro_sf"/>
</dbReference>
<feature type="signal peptide" evidence="1">
    <location>
        <begin position="1"/>
        <end position="20"/>
    </location>
</feature>
<dbReference type="PANTHER" id="PTHR30383">
    <property type="entry name" value="THIOESTERASE 1/PROTEASE 1/LYSOPHOSPHOLIPASE L1"/>
    <property type="match status" value="1"/>
</dbReference>
<accession>A0A556QK05</accession>
<dbReference type="Pfam" id="PF13472">
    <property type="entry name" value="Lipase_GDSL_2"/>
    <property type="match status" value="1"/>
</dbReference>
<sequence length="206" mass="21964">MKPLFPFLFACVLFFSTAHADTPKTILFFGDSLTAGYGLDDSATQAFPGLVQKKITDEKLSYRVINAGLSGETTAGGLRRIDWILRTPVDVFILELGGNDGLRGLPPSVAAKNLQGIIDKVRAKNPSVKLVIAGMAMPVSMGAAYTREFSAIFPAIAQTNNATLIPFLLEGVGGMPELNLPDGVHPTAAGHKIVAETVWKTLKPLL</sequence>
<dbReference type="Proteomes" id="UP000315648">
    <property type="component" value="Unassembled WGS sequence"/>
</dbReference>
<dbReference type="GO" id="GO:0006629">
    <property type="term" value="P:lipid metabolic process"/>
    <property type="evidence" value="ECO:0007669"/>
    <property type="project" value="InterPro"/>
</dbReference>
<proteinExistence type="predicted"/>
<dbReference type="Gene3D" id="3.40.50.1110">
    <property type="entry name" value="SGNH hydrolase"/>
    <property type="match status" value="1"/>
</dbReference>
<dbReference type="PANTHER" id="PTHR30383:SF24">
    <property type="entry name" value="THIOESTERASE 1_PROTEASE 1_LYSOPHOSPHOLIPASE L1"/>
    <property type="match status" value="1"/>
</dbReference>
<dbReference type="CDD" id="cd01822">
    <property type="entry name" value="Lysophospholipase_L1_like"/>
    <property type="match status" value="1"/>
</dbReference>
<evidence type="ECO:0000313" key="3">
    <source>
        <dbReference type="EMBL" id="TSJ76959.1"/>
    </source>
</evidence>
<evidence type="ECO:0000259" key="2">
    <source>
        <dbReference type="Pfam" id="PF13472"/>
    </source>
</evidence>
<dbReference type="RefSeq" id="WP_144230780.1">
    <property type="nucleotide sequence ID" value="NZ_CBCRVV010000006.1"/>
</dbReference>
<evidence type="ECO:0000256" key="1">
    <source>
        <dbReference type="SAM" id="SignalP"/>
    </source>
</evidence>
<dbReference type="PROSITE" id="PS01098">
    <property type="entry name" value="LIPASE_GDSL_SER"/>
    <property type="match status" value="1"/>
</dbReference>
<name>A0A556QK05_9BACT</name>
<protein>
    <submittedName>
        <fullName evidence="3">Arylesterase</fullName>
    </submittedName>
</protein>
<organism evidence="3 4">
    <name type="scientific">Rariglobus hedericola</name>
    <dbReference type="NCBI Taxonomy" id="2597822"/>
    <lineage>
        <taxon>Bacteria</taxon>
        <taxon>Pseudomonadati</taxon>
        <taxon>Verrucomicrobiota</taxon>
        <taxon>Opitutia</taxon>
        <taxon>Opitutales</taxon>
        <taxon>Opitutaceae</taxon>
        <taxon>Rariglobus</taxon>
    </lineage>
</organism>
<dbReference type="GO" id="GO:0004622">
    <property type="term" value="F:phosphatidylcholine lysophospholipase activity"/>
    <property type="evidence" value="ECO:0007669"/>
    <property type="project" value="TreeGrafter"/>
</dbReference>
<reference evidence="3 4" key="1">
    <citation type="submission" date="2019-07" db="EMBL/GenBank/DDBJ databases">
        <title>Description of 53C-WASEF.</title>
        <authorList>
            <person name="Pitt A."/>
            <person name="Hahn M.W."/>
        </authorList>
    </citation>
    <scope>NUCLEOTIDE SEQUENCE [LARGE SCALE GENOMIC DNA]</scope>
    <source>
        <strain evidence="3 4">53C-WASEF</strain>
    </source>
</reference>
<feature type="domain" description="SGNH hydrolase-type esterase" evidence="2">
    <location>
        <begin position="28"/>
        <end position="193"/>
    </location>
</feature>
<dbReference type="InterPro" id="IPR008265">
    <property type="entry name" value="Lipase_GDSL_AS"/>
</dbReference>
<gene>
    <name evidence="3" type="ORF">FPL22_12650</name>
</gene>
<comment type="caution">
    <text evidence="3">The sequence shown here is derived from an EMBL/GenBank/DDBJ whole genome shotgun (WGS) entry which is preliminary data.</text>
</comment>
<dbReference type="InterPro" id="IPR013830">
    <property type="entry name" value="SGNH_hydro"/>
</dbReference>